<keyword evidence="3" id="KW-1185">Reference proteome</keyword>
<gene>
    <name evidence="2" type="ORF">BEMITA_LOCUS5410</name>
</gene>
<proteinExistence type="inferred from homology"/>
<dbReference type="Gene3D" id="3.90.280.10">
    <property type="entry name" value="PEBP-like"/>
    <property type="match status" value="1"/>
</dbReference>
<dbReference type="InterPro" id="IPR008914">
    <property type="entry name" value="PEBP"/>
</dbReference>
<dbReference type="PANTHER" id="PTHR11362">
    <property type="entry name" value="PHOSPHATIDYLETHANOLAMINE-BINDING PROTEIN"/>
    <property type="match status" value="1"/>
</dbReference>
<evidence type="ECO:0008006" key="4">
    <source>
        <dbReference type="Google" id="ProtNLM"/>
    </source>
</evidence>
<dbReference type="InterPro" id="IPR001858">
    <property type="entry name" value="Phosphatidylethanolamine-bd_CS"/>
</dbReference>
<dbReference type="PANTHER" id="PTHR11362:SF82">
    <property type="entry name" value="PHOSPHATIDYLETHANOLAMINE-BINDING PROTEIN 4"/>
    <property type="match status" value="1"/>
</dbReference>
<dbReference type="CDD" id="cd00866">
    <property type="entry name" value="PEBP_euk"/>
    <property type="match status" value="1"/>
</dbReference>
<dbReference type="AlphaFoldDB" id="A0A9P0A8S6"/>
<sequence length="258" mass="30076">MLRINISWVFQLQNCMYFLFASSVLPVRSTSTVNTVIPPLVTKTAKEIEKALLKHEIIPDVINKAPKHFLMALFRENDEMPELGNVLDPNYLDWYPYLLNWPCDNTSLYTLVMTDPDSPSKYKPKMREWQHWLVGNIHVAVEEGDFLPDVFESDMMSKYIPPYPKKGTGFHRIVFLVYKQPMGRIEFKEKLLSYKARDSERANFSTRSFAKKYNLGDPIAVSFFLCQWVKPLPTTTAETWELPTEYWDDGNMLNPDMG</sequence>
<dbReference type="PROSITE" id="PS01220">
    <property type="entry name" value="PBP"/>
    <property type="match status" value="1"/>
</dbReference>
<protein>
    <recommendedName>
        <fullName evidence="4">Phosphatidylethanolamine-binding protein</fullName>
    </recommendedName>
</protein>
<evidence type="ECO:0000313" key="3">
    <source>
        <dbReference type="Proteomes" id="UP001152759"/>
    </source>
</evidence>
<organism evidence="2 3">
    <name type="scientific">Bemisia tabaci</name>
    <name type="common">Sweetpotato whitefly</name>
    <name type="synonym">Aleurodes tabaci</name>
    <dbReference type="NCBI Taxonomy" id="7038"/>
    <lineage>
        <taxon>Eukaryota</taxon>
        <taxon>Metazoa</taxon>
        <taxon>Ecdysozoa</taxon>
        <taxon>Arthropoda</taxon>
        <taxon>Hexapoda</taxon>
        <taxon>Insecta</taxon>
        <taxon>Pterygota</taxon>
        <taxon>Neoptera</taxon>
        <taxon>Paraneoptera</taxon>
        <taxon>Hemiptera</taxon>
        <taxon>Sternorrhyncha</taxon>
        <taxon>Aleyrodoidea</taxon>
        <taxon>Aleyrodidae</taxon>
        <taxon>Aleyrodinae</taxon>
        <taxon>Bemisia</taxon>
    </lineage>
</organism>
<evidence type="ECO:0000313" key="2">
    <source>
        <dbReference type="EMBL" id="CAH0386268.1"/>
    </source>
</evidence>
<accession>A0A9P0A8S6</accession>
<dbReference type="EMBL" id="OU963864">
    <property type="protein sequence ID" value="CAH0386268.1"/>
    <property type="molecule type" value="Genomic_DNA"/>
</dbReference>
<evidence type="ECO:0000256" key="1">
    <source>
        <dbReference type="ARBA" id="ARBA00007091"/>
    </source>
</evidence>
<dbReference type="Pfam" id="PF01161">
    <property type="entry name" value="PBP"/>
    <property type="match status" value="1"/>
</dbReference>
<dbReference type="Proteomes" id="UP001152759">
    <property type="component" value="Chromosome 3"/>
</dbReference>
<name>A0A9P0A8S6_BEMTA</name>
<dbReference type="SUPFAM" id="SSF49777">
    <property type="entry name" value="PEBP-like"/>
    <property type="match status" value="1"/>
</dbReference>
<reference evidence="2" key="1">
    <citation type="submission" date="2021-12" db="EMBL/GenBank/DDBJ databases">
        <authorList>
            <person name="King R."/>
        </authorList>
    </citation>
    <scope>NUCLEOTIDE SEQUENCE</scope>
</reference>
<dbReference type="InterPro" id="IPR036610">
    <property type="entry name" value="PEBP-like_sf"/>
</dbReference>
<dbReference type="InterPro" id="IPR035810">
    <property type="entry name" value="PEBP_euk"/>
</dbReference>
<comment type="similarity">
    <text evidence="1">Belongs to the phosphatidylethanolamine-binding protein family.</text>
</comment>